<protein>
    <submittedName>
        <fullName evidence="2">ABC transporter substrate-binding protein</fullName>
    </submittedName>
</protein>
<evidence type="ECO:0000313" key="2">
    <source>
        <dbReference type="EMBL" id="AZP03433.1"/>
    </source>
</evidence>
<dbReference type="PROSITE" id="PS51257">
    <property type="entry name" value="PROKAR_LIPOPROTEIN"/>
    <property type="match status" value="1"/>
</dbReference>
<organism evidence="2 3">
    <name type="scientific">Jeotgalibaca ciconiae</name>
    <dbReference type="NCBI Taxonomy" id="2496265"/>
    <lineage>
        <taxon>Bacteria</taxon>
        <taxon>Bacillati</taxon>
        <taxon>Bacillota</taxon>
        <taxon>Bacilli</taxon>
        <taxon>Lactobacillales</taxon>
        <taxon>Carnobacteriaceae</taxon>
        <taxon>Jeotgalibaca</taxon>
    </lineage>
</organism>
<feature type="chain" id="PRO_5018772861" evidence="1">
    <location>
        <begin position="29"/>
        <end position="337"/>
    </location>
</feature>
<gene>
    <name evidence="2" type="ORF">EJN90_01425</name>
</gene>
<proteinExistence type="predicted"/>
<dbReference type="OrthoDB" id="9776955at2"/>
<evidence type="ECO:0000256" key="1">
    <source>
        <dbReference type="SAM" id="SignalP"/>
    </source>
</evidence>
<dbReference type="KEGG" id="jeh:EJN90_01425"/>
<name>A0A3Q9BIZ5_9LACT</name>
<dbReference type="Pfam" id="PF04392">
    <property type="entry name" value="ABC_sub_bind"/>
    <property type="match status" value="1"/>
</dbReference>
<evidence type="ECO:0000313" key="3">
    <source>
        <dbReference type="Proteomes" id="UP000273326"/>
    </source>
</evidence>
<dbReference type="CDD" id="cd06325">
    <property type="entry name" value="PBP1_ABC_unchar_transporter"/>
    <property type="match status" value="1"/>
</dbReference>
<dbReference type="Proteomes" id="UP000273326">
    <property type="component" value="Chromosome"/>
</dbReference>
<dbReference type="InterPro" id="IPR028082">
    <property type="entry name" value="Peripla_BP_I"/>
</dbReference>
<accession>A0A3Q9BIZ5</accession>
<sequence>MMSMKNWKRKLGLTLGTGLLLAACGNEATENNGDSTASSTGGNDTKESLSIGILQLMDHESLNASRKGFVDVLEEAGYAEGENLTIDYQNAQGDQANLQTMSERLSGNNDLILAIATPAAQSLANIEKDIPILFTAVTDPVDAGLVESLDAPGANITGTTDAGPIAEQVELLLSVAPEAENIGIIYNSSEPNSVIQAEQAGSILEVKGKNVITKTVSSTNDVQQVMESLAQDVEGIYIPTDNTLASTMATVAQVAINYSLPVVAASTEQVLAGGLATYGINYYELGRQTGEMALEILENGADPSSLSVESSQKLELVVNEEMAEALGIDPESISVPE</sequence>
<dbReference type="AlphaFoldDB" id="A0A3Q9BIZ5"/>
<keyword evidence="1" id="KW-0732">Signal</keyword>
<dbReference type="PANTHER" id="PTHR35271">
    <property type="entry name" value="ABC TRANSPORTER, SUBSTRATE-BINDING LIPOPROTEIN-RELATED"/>
    <property type="match status" value="1"/>
</dbReference>
<dbReference type="Gene3D" id="3.40.50.2300">
    <property type="match status" value="2"/>
</dbReference>
<feature type="signal peptide" evidence="1">
    <location>
        <begin position="1"/>
        <end position="28"/>
    </location>
</feature>
<dbReference type="InterPro" id="IPR007487">
    <property type="entry name" value="ABC_transpt-TYRBP-like"/>
</dbReference>
<keyword evidence="3" id="KW-1185">Reference proteome</keyword>
<dbReference type="PANTHER" id="PTHR35271:SF1">
    <property type="entry name" value="ABC TRANSPORTER, SUBSTRATE-BINDING LIPOPROTEIN"/>
    <property type="match status" value="1"/>
</dbReference>
<dbReference type="EMBL" id="CP034465">
    <property type="protein sequence ID" value="AZP03433.1"/>
    <property type="molecule type" value="Genomic_DNA"/>
</dbReference>
<dbReference type="SUPFAM" id="SSF53822">
    <property type="entry name" value="Periplasmic binding protein-like I"/>
    <property type="match status" value="1"/>
</dbReference>
<reference evidence="3" key="1">
    <citation type="submission" date="2018-12" db="EMBL/GenBank/DDBJ databases">
        <title>Complete genome sequencing of Jeotgalibaca sp. H21T32.</title>
        <authorList>
            <person name="Bae J.-W."/>
            <person name="Lee S.-Y."/>
        </authorList>
    </citation>
    <scope>NUCLEOTIDE SEQUENCE [LARGE SCALE GENOMIC DNA]</scope>
    <source>
        <strain evidence="3">H21T32</strain>
    </source>
</reference>